<keyword evidence="2" id="KW-1185">Reference proteome</keyword>
<dbReference type="SUPFAM" id="SSF141130">
    <property type="entry name" value="Acetamidase/Formamidase-like"/>
    <property type="match status" value="1"/>
</dbReference>
<gene>
    <name evidence="1" type="ORF">M427DRAFT_125015</name>
</gene>
<name>A0A139A9P1_GONPJ</name>
<dbReference type="AlphaFoldDB" id="A0A139A9P1"/>
<reference evidence="1 2" key="1">
    <citation type="journal article" date="2015" name="Genome Biol. Evol.">
        <title>Phylogenomic analyses indicate that early fungi evolved digesting cell walls of algal ancestors of land plants.</title>
        <authorList>
            <person name="Chang Y."/>
            <person name="Wang S."/>
            <person name="Sekimoto S."/>
            <person name="Aerts A.L."/>
            <person name="Choi C."/>
            <person name="Clum A."/>
            <person name="LaButti K.M."/>
            <person name="Lindquist E.A."/>
            <person name="Yee Ngan C."/>
            <person name="Ohm R.A."/>
            <person name="Salamov A.A."/>
            <person name="Grigoriev I.V."/>
            <person name="Spatafora J.W."/>
            <person name="Berbee M.L."/>
        </authorList>
    </citation>
    <scope>NUCLEOTIDE SEQUENCE [LARGE SCALE GENOMIC DNA]</scope>
    <source>
        <strain evidence="1 2">JEL478</strain>
    </source>
</reference>
<organism evidence="1 2">
    <name type="scientific">Gonapodya prolifera (strain JEL478)</name>
    <name type="common">Monoblepharis prolifera</name>
    <dbReference type="NCBI Taxonomy" id="1344416"/>
    <lineage>
        <taxon>Eukaryota</taxon>
        <taxon>Fungi</taxon>
        <taxon>Fungi incertae sedis</taxon>
        <taxon>Chytridiomycota</taxon>
        <taxon>Chytridiomycota incertae sedis</taxon>
        <taxon>Monoblepharidomycetes</taxon>
        <taxon>Monoblepharidales</taxon>
        <taxon>Gonapodyaceae</taxon>
        <taxon>Gonapodya</taxon>
    </lineage>
</organism>
<evidence type="ECO:0000313" key="1">
    <source>
        <dbReference type="EMBL" id="KXS13520.1"/>
    </source>
</evidence>
<dbReference type="Pfam" id="PF03069">
    <property type="entry name" value="FmdA_AmdA"/>
    <property type="match status" value="1"/>
</dbReference>
<feature type="non-terminal residue" evidence="1">
    <location>
        <position position="436"/>
    </location>
</feature>
<dbReference type="OMA" id="ATWNKRE"/>
<dbReference type="PANTHER" id="PTHR31891">
    <property type="entry name" value="FORMAMIDASE C869.04-RELATED"/>
    <property type="match status" value="1"/>
</dbReference>
<proteinExistence type="predicted"/>
<dbReference type="Gene3D" id="2.60.120.580">
    <property type="entry name" value="Acetamidase/Formamidase-like domains"/>
    <property type="match status" value="1"/>
</dbReference>
<dbReference type="GO" id="GO:0016811">
    <property type="term" value="F:hydrolase activity, acting on carbon-nitrogen (but not peptide) bonds, in linear amides"/>
    <property type="evidence" value="ECO:0007669"/>
    <property type="project" value="InterPro"/>
</dbReference>
<dbReference type="STRING" id="1344416.A0A139A9P1"/>
<dbReference type="PANTHER" id="PTHR31891:SF1">
    <property type="entry name" value="FORMAMIDASE C869.04-RELATED"/>
    <property type="match status" value="1"/>
</dbReference>
<dbReference type="EMBL" id="KQ965777">
    <property type="protein sequence ID" value="KXS13520.1"/>
    <property type="molecule type" value="Genomic_DNA"/>
</dbReference>
<accession>A0A139A9P1</accession>
<protein>
    <submittedName>
        <fullName evidence="1">Acetamidase/Formamidase</fullName>
    </submittedName>
</protein>
<dbReference type="OrthoDB" id="9975579at2759"/>
<sequence>MASEAIPGRYPLSSPVYVPGIKNAASWGQKSPLIPEGLRTIVKLDPSIPCFHQDQPQPFHNRFHPEIPPVATVEVGETVRLESFDATGGQMKPTLDDASDCTAYDSLLTHVMSGPIFVQGAQPGDAIEVEIIEMDVISGLEWGYTGVPGSVTGFLADHFPTPAKAIWDLSSHTHATSPHIPHIKVPRMFHLGIVATAPSQEILDNINEREKRLWGDTGGDTATPVVACLPDERLALVGGAAKLGSDALDRIRKTALRTIPPRPEIGGNLDIRELGPGSKIILPVHVEGANLSLADPHFCEGEGEVSGMAVECAGQVAFRVSRIIKQGMKSLMYKSPLFIPNPAFVAGPPSLMSDYLSFSGFSVHRGHSHVQHNADVTLAFRNALLAAITFLTAAPYFYSREQALIILSATPISSRISCVVDIPNACVTVWIPRKIF</sequence>
<dbReference type="Proteomes" id="UP000070544">
    <property type="component" value="Unassembled WGS sequence"/>
</dbReference>
<evidence type="ECO:0000313" key="2">
    <source>
        <dbReference type="Proteomes" id="UP000070544"/>
    </source>
</evidence>
<dbReference type="InterPro" id="IPR004304">
    <property type="entry name" value="FmdA_AmdA"/>
</dbReference>